<organism evidence="2 3">
    <name type="scientific">SAR86 cluster bacterium</name>
    <dbReference type="NCBI Taxonomy" id="2030880"/>
    <lineage>
        <taxon>Bacteria</taxon>
        <taxon>Pseudomonadati</taxon>
        <taxon>Pseudomonadota</taxon>
        <taxon>Gammaproteobacteria</taxon>
        <taxon>SAR86 cluster</taxon>
    </lineage>
</organism>
<name>A0A520N0C7_9GAMM</name>
<reference evidence="2 3" key="1">
    <citation type="submission" date="2019-02" db="EMBL/GenBank/DDBJ databases">
        <title>Prokaryotic population dynamics and viral predation in marine succession experiment using metagenomics: the confinement effect.</title>
        <authorList>
            <person name="Haro-Moreno J.M."/>
            <person name="Rodriguez-Valera F."/>
            <person name="Lopez-Perez M."/>
        </authorList>
    </citation>
    <scope>NUCLEOTIDE SEQUENCE [LARGE SCALE GENOMIC DNA]</scope>
    <source>
        <strain evidence="2">MED-G159</strain>
    </source>
</reference>
<accession>A0A520N0C7</accession>
<dbReference type="EMBL" id="SHBE01000002">
    <property type="protein sequence ID" value="RZO26905.1"/>
    <property type="molecule type" value="Genomic_DNA"/>
</dbReference>
<protein>
    <submittedName>
        <fullName evidence="2">DUF4399 domain-containing protein</fullName>
    </submittedName>
</protein>
<evidence type="ECO:0000313" key="2">
    <source>
        <dbReference type="EMBL" id="RZO26905.1"/>
    </source>
</evidence>
<dbReference type="AlphaFoldDB" id="A0A520N0C7"/>
<proteinExistence type="predicted"/>
<sequence length="133" mass="14574">MFSVLLHIQAEPKLYFITPSDGETVNCEVTILDGDTVNCEFIIKFGLSDFGVAPAGYDIPNTGHHHLIINAPLPDLSLPIPANENYIHFGLGQTETLISLPPGKHRLQLLLGNYVHIPHSSPLISNEINIVVE</sequence>
<feature type="domain" description="DUF4399" evidence="1">
    <location>
        <begin position="43"/>
        <end position="133"/>
    </location>
</feature>
<dbReference type="Proteomes" id="UP000315825">
    <property type="component" value="Unassembled WGS sequence"/>
</dbReference>
<gene>
    <name evidence="2" type="ORF">EVA92_01790</name>
</gene>
<dbReference type="Pfam" id="PF14347">
    <property type="entry name" value="DUF4399"/>
    <property type="match status" value="1"/>
</dbReference>
<evidence type="ECO:0000259" key="1">
    <source>
        <dbReference type="Pfam" id="PF14347"/>
    </source>
</evidence>
<dbReference type="InterPro" id="IPR025512">
    <property type="entry name" value="DUF4399"/>
</dbReference>
<comment type="caution">
    <text evidence="2">The sequence shown here is derived from an EMBL/GenBank/DDBJ whole genome shotgun (WGS) entry which is preliminary data.</text>
</comment>
<evidence type="ECO:0000313" key="3">
    <source>
        <dbReference type="Proteomes" id="UP000315825"/>
    </source>
</evidence>